<accession>N1J6Z8</accession>
<dbReference type="HOGENOM" id="CLU_1326177_0_0_1"/>
<dbReference type="EMBL" id="CAUH01000803">
    <property type="protein sequence ID" value="CCU75009.1"/>
    <property type="molecule type" value="Genomic_DNA"/>
</dbReference>
<dbReference type="OrthoDB" id="10584621at2759"/>
<name>N1J6Z8_BLUG1</name>
<dbReference type="InParanoid" id="N1J6Z8"/>
<dbReference type="AlphaFoldDB" id="N1J6Z8"/>
<proteinExistence type="predicted"/>
<evidence type="ECO:0000313" key="2">
    <source>
        <dbReference type="EMBL" id="CCU75009.1"/>
    </source>
</evidence>
<reference evidence="2 3" key="1">
    <citation type="journal article" date="2010" name="Science">
        <title>Genome expansion and gene loss in powdery mildew fungi reveal tradeoffs in extreme parasitism.</title>
        <authorList>
            <person name="Spanu P.D."/>
            <person name="Abbott J.C."/>
            <person name="Amselem J."/>
            <person name="Burgis T.A."/>
            <person name="Soanes D.M."/>
            <person name="Stueber K."/>
            <person name="Ver Loren van Themaat E."/>
            <person name="Brown J.K.M."/>
            <person name="Butcher S.A."/>
            <person name="Gurr S.J."/>
            <person name="Lebrun M.-H."/>
            <person name="Ridout C.J."/>
            <person name="Schulze-Lefert P."/>
            <person name="Talbot N.J."/>
            <person name="Ahmadinejad N."/>
            <person name="Ametz C."/>
            <person name="Barton G.R."/>
            <person name="Benjdia M."/>
            <person name="Bidzinski P."/>
            <person name="Bindschedler L.V."/>
            <person name="Both M."/>
            <person name="Brewer M.T."/>
            <person name="Cadle-Davidson L."/>
            <person name="Cadle-Davidson M.M."/>
            <person name="Collemare J."/>
            <person name="Cramer R."/>
            <person name="Frenkel O."/>
            <person name="Godfrey D."/>
            <person name="Harriman J."/>
            <person name="Hoede C."/>
            <person name="King B.C."/>
            <person name="Klages S."/>
            <person name="Kleemann J."/>
            <person name="Knoll D."/>
            <person name="Koti P.S."/>
            <person name="Kreplak J."/>
            <person name="Lopez-Ruiz F.J."/>
            <person name="Lu X."/>
            <person name="Maekawa T."/>
            <person name="Mahanil S."/>
            <person name="Micali C."/>
            <person name="Milgroom M.G."/>
            <person name="Montana G."/>
            <person name="Noir S."/>
            <person name="O'Connell R.J."/>
            <person name="Oberhaensli S."/>
            <person name="Parlange F."/>
            <person name="Pedersen C."/>
            <person name="Quesneville H."/>
            <person name="Reinhardt R."/>
            <person name="Rott M."/>
            <person name="Sacristan S."/>
            <person name="Schmidt S.M."/>
            <person name="Schoen M."/>
            <person name="Skamnioti P."/>
            <person name="Sommer H."/>
            <person name="Stephens A."/>
            <person name="Takahara H."/>
            <person name="Thordal-Christensen H."/>
            <person name="Vigouroux M."/>
            <person name="Wessling R."/>
            <person name="Wicker T."/>
            <person name="Panstruga R."/>
        </authorList>
    </citation>
    <scope>NUCLEOTIDE SEQUENCE [LARGE SCALE GENOMIC DNA]</scope>
    <source>
        <strain evidence="2">DH14</strain>
    </source>
</reference>
<feature type="compositionally biased region" description="Polar residues" evidence="1">
    <location>
        <begin position="117"/>
        <end position="126"/>
    </location>
</feature>
<evidence type="ECO:0000256" key="1">
    <source>
        <dbReference type="SAM" id="MobiDB-lite"/>
    </source>
</evidence>
<dbReference type="Proteomes" id="UP000015441">
    <property type="component" value="Unassembled WGS sequence"/>
</dbReference>
<evidence type="ECO:0000313" key="3">
    <source>
        <dbReference type="Proteomes" id="UP000015441"/>
    </source>
</evidence>
<sequence length="207" mass="23579">MKQAKLLEFVGLLQAEWVKPHITKKDTGGKENVGDKFTDLNITILRHGLPANAKKIQDIPYVKRNICRAENNKRLTAAQHLAALLENNLDDLPQYGPEFQSLVFNEGIRSTDKVDDNNNSVDTGTASADLRSTKTGKNKYVPPKGEKEEETIYPTYPSDRCEDLYRKSYGYEKKPEWRQKARDGKEIDLCDDSGKTYIQKWAKETPT</sequence>
<organism evidence="2 3">
    <name type="scientific">Blumeria graminis f. sp. hordei (strain DH14)</name>
    <name type="common">Barley powdery mildew</name>
    <name type="synonym">Oidium monilioides f. sp. hordei</name>
    <dbReference type="NCBI Taxonomy" id="546991"/>
    <lineage>
        <taxon>Eukaryota</taxon>
        <taxon>Fungi</taxon>
        <taxon>Dikarya</taxon>
        <taxon>Ascomycota</taxon>
        <taxon>Pezizomycotina</taxon>
        <taxon>Leotiomycetes</taxon>
        <taxon>Erysiphales</taxon>
        <taxon>Erysiphaceae</taxon>
        <taxon>Blumeria</taxon>
        <taxon>Blumeria hordei</taxon>
    </lineage>
</organism>
<keyword evidence="3" id="KW-1185">Reference proteome</keyword>
<gene>
    <name evidence="2" type="ORF">BGHDH14_bghG000803000001001</name>
</gene>
<comment type="caution">
    <text evidence="2">The sequence shown here is derived from an EMBL/GenBank/DDBJ whole genome shotgun (WGS) entry which is preliminary data.</text>
</comment>
<feature type="region of interest" description="Disordered" evidence="1">
    <location>
        <begin position="113"/>
        <end position="155"/>
    </location>
</feature>
<protein>
    <submittedName>
        <fullName evidence="2">Putative effector protein</fullName>
    </submittedName>
</protein>